<keyword evidence="2" id="KW-0472">Membrane</keyword>
<evidence type="ECO:0000256" key="1">
    <source>
        <dbReference type="SAM" id="MobiDB-lite"/>
    </source>
</evidence>
<dbReference type="Pfam" id="PF08666">
    <property type="entry name" value="SAF"/>
    <property type="match status" value="1"/>
</dbReference>
<gene>
    <name evidence="4" type="ORF">SAMN04488543_2861</name>
</gene>
<dbReference type="STRING" id="546871.SAMN04488543_2861"/>
<evidence type="ECO:0000313" key="4">
    <source>
        <dbReference type="EMBL" id="SDT02144.1"/>
    </source>
</evidence>
<evidence type="ECO:0000313" key="5">
    <source>
        <dbReference type="Proteomes" id="UP000199092"/>
    </source>
</evidence>
<keyword evidence="5" id="KW-1185">Reference proteome</keyword>
<dbReference type="OrthoDB" id="3638307at2"/>
<dbReference type="Proteomes" id="UP000199092">
    <property type="component" value="Chromosome I"/>
</dbReference>
<protein>
    <submittedName>
        <fullName evidence="4">SAF domain-containing protein</fullName>
    </submittedName>
</protein>
<feature type="region of interest" description="Disordered" evidence="1">
    <location>
        <begin position="1"/>
        <end position="32"/>
    </location>
</feature>
<feature type="transmembrane region" description="Helical" evidence="2">
    <location>
        <begin position="41"/>
        <end position="61"/>
    </location>
</feature>
<dbReference type="CDD" id="cd11614">
    <property type="entry name" value="SAF_CpaB_FlgA_like"/>
    <property type="match status" value="1"/>
</dbReference>
<proteinExistence type="predicted"/>
<evidence type="ECO:0000256" key="2">
    <source>
        <dbReference type="SAM" id="Phobius"/>
    </source>
</evidence>
<sequence>MSVTDEARTTTGRGRARSSQAPADGGAGLVVSPPKLRRRPLVAVASALAVAVGALVSAYAYTSTSNADEVLAVTSTVHRGEVIDRTDVTAVRVGVDPALRTVGADQLDRVVGQRAATDLPAGGLVTDEAIAAAVVPGRDLSVVGVGLPPALLPGEPLRAGDRVRVVATPGDQGEVTAKEPRTIAATVVGVHGSEDTGQLVVDVQVPFDDAAELAARAATGKVALVLDSRER</sequence>
<reference evidence="4 5" key="1">
    <citation type="submission" date="2016-10" db="EMBL/GenBank/DDBJ databases">
        <authorList>
            <person name="de Groot N.N."/>
        </authorList>
    </citation>
    <scope>NUCLEOTIDE SEQUENCE [LARGE SCALE GENOMIC DNA]</scope>
    <source>
        <strain evidence="4 5">DSM 21741</strain>
    </source>
</reference>
<name>A0A1H1WYJ2_9ACTN</name>
<dbReference type="AlphaFoldDB" id="A0A1H1WYJ2"/>
<dbReference type="EMBL" id="LT629749">
    <property type="protein sequence ID" value="SDT02144.1"/>
    <property type="molecule type" value="Genomic_DNA"/>
</dbReference>
<keyword evidence="2" id="KW-1133">Transmembrane helix</keyword>
<evidence type="ECO:0000259" key="3">
    <source>
        <dbReference type="Pfam" id="PF08666"/>
    </source>
</evidence>
<keyword evidence="2" id="KW-0812">Transmembrane</keyword>
<feature type="domain" description="SAF" evidence="3">
    <location>
        <begin position="68"/>
        <end position="127"/>
    </location>
</feature>
<organism evidence="4 5">
    <name type="scientific">Friedmanniella luteola</name>
    <dbReference type="NCBI Taxonomy" id="546871"/>
    <lineage>
        <taxon>Bacteria</taxon>
        <taxon>Bacillati</taxon>
        <taxon>Actinomycetota</taxon>
        <taxon>Actinomycetes</taxon>
        <taxon>Propionibacteriales</taxon>
        <taxon>Nocardioidaceae</taxon>
        <taxon>Friedmanniella</taxon>
    </lineage>
</organism>
<dbReference type="InterPro" id="IPR013974">
    <property type="entry name" value="SAF"/>
</dbReference>
<accession>A0A1H1WYJ2</accession>